<comment type="caution">
    <text evidence="3">The sequence shown here is derived from an EMBL/GenBank/DDBJ whole genome shotgun (WGS) entry which is preliminary data.</text>
</comment>
<dbReference type="Gene3D" id="3.40.630.30">
    <property type="match status" value="1"/>
</dbReference>
<feature type="compositionally biased region" description="Basic and acidic residues" evidence="1">
    <location>
        <begin position="23"/>
        <end position="32"/>
    </location>
</feature>
<keyword evidence="3" id="KW-0808">Transferase</keyword>
<keyword evidence="3" id="KW-0012">Acyltransferase</keyword>
<feature type="domain" description="N-acetyltransferase" evidence="2">
    <location>
        <begin position="123"/>
        <end position="259"/>
    </location>
</feature>
<dbReference type="SUPFAM" id="SSF55729">
    <property type="entry name" value="Acyl-CoA N-acyltransferases (Nat)"/>
    <property type="match status" value="1"/>
</dbReference>
<dbReference type="InterPro" id="IPR000182">
    <property type="entry name" value="GNAT_dom"/>
</dbReference>
<gene>
    <name evidence="3" type="ORF">POF43_026415</name>
</gene>
<dbReference type="Pfam" id="PF00583">
    <property type="entry name" value="Acetyltransf_1"/>
    <property type="match status" value="1"/>
</dbReference>
<dbReference type="GO" id="GO:0016746">
    <property type="term" value="F:acyltransferase activity"/>
    <property type="evidence" value="ECO:0007669"/>
    <property type="project" value="UniProtKB-KW"/>
</dbReference>
<evidence type="ECO:0000313" key="3">
    <source>
        <dbReference type="EMBL" id="MDI5966220.1"/>
    </source>
</evidence>
<feature type="region of interest" description="Disordered" evidence="1">
    <location>
        <begin position="17"/>
        <end position="38"/>
    </location>
</feature>
<dbReference type="EMBL" id="JAAGKO020000047">
    <property type="protein sequence ID" value="MDI5966220.1"/>
    <property type="molecule type" value="Genomic_DNA"/>
</dbReference>
<organism evidence="3 4">
    <name type="scientific">Streptantibioticus silvisoli</name>
    <dbReference type="NCBI Taxonomy" id="2705255"/>
    <lineage>
        <taxon>Bacteria</taxon>
        <taxon>Bacillati</taxon>
        <taxon>Actinomycetota</taxon>
        <taxon>Actinomycetes</taxon>
        <taxon>Kitasatosporales</taxon>
        <taxon>Streptomycetaceae</taxon>
        <taxon>Streptantibioticus</taxon>
    </lineage>
</organism>
<dbReference type="EC" id="2.3.1.-" evidence="3"/>
<evidence type="ECO:0000313" key="4">
    <source>
        <dbReference type="Proteomes" id="UP001156398"/>
    </source>
</evidence>
<protein>
    <submittedName>
        <fullName evidence="3">GNAT family N-acetyltransferase</fullName>
        <ecNumber evidence="3">2.3.1.-</ecNumber>
    </submittedName>
</protein>
<keyword evidence="4" id="KW-1185">Reference proteome</keyword>
<reference evidence="3 4" key="1">
    <citation type="submission" date="2023-05" db="EMBL/GenBank/DDBJ databases">
        <title>Streptantibioticus silvisoli sp. nov., acidotolerant actinomycetes 1 from pine litter.</title>
        <authorList>
            <person name="Swiecimska M."/>
            <person name="Golinska P."/>
            <person name="Sangal V."/>
            <person name="Wachnowicz B."/>
            <person name="Goodfellow M."/>
        </authorList>
    </citation>
    <scope>NUCLEOTIDE SEQUENCE [LARGE SCALE GENOMIC DNA]</scope>
    <source>
        <strain evidence="3 4">SL54</strain>
    </source>
</reference>
<proteinExistence type="predicted"/>
<dbReference type="Proteomes" id="UP001156398">
    <property type="component" value="Unassembled WGS sequence"/>
</dbReference>
<sequence length="259" mass="27805">MDDQRILALYDRQLRRAAPPDGPGHRVERDGPVVRQTGPTADSWNAVVWSALDAGTADAAIARQVAYYAGLGRTVEWKLYSHDTPADLGERLVAAGFEPGAPETLMAADVHRLPAGPPAPDGITLRAVTDEAGLDLAVAVHEQAFGTSGARWREAMRAGLAERPGVYHITLAMDGDRPVSAARLELYPGTDFAGLWGGGTVPGHRGRGIYRALIAHRARIAAARGHRYLQVDASPDSRPILRRLGFTPLATTTPYLRQA</sequence>
<accession>A0ABT6W745</accession>
<dbReference type="RefSeq" id="WP_271323593.1">
    <property type="nucleotide sequence ID" value="NZ_JAAGKO020000047.1"/>
</dbReference>
<evidence type="ECO:0000259" key="2">
    <source>
        <dbReference type="PROSITE" id="PS51186"/>
    </source>
</evidence>
<name>A0ABT6W745_9ACTN</name>
<dbReference type="PROSITE" id="PS51186">
    <property type="entry name" value="GNAT"/>
    <property type="match status" value="1"/>
</dbReference>
<evidence type="ECO:0000256" key="1">
    <source>
        <dbReference type="SAM" id="MobiDB-lite"/>
    </source>
</evidence>
<dbReference type="InterPro" id="IPR016181">
    <property type="entry name" value="Acyl_CoA_acyltransferase"/>
</dbReference>